<feature type="compositionally biased region" description="Gly residues" evidence="1">
    <location>
        <begin position="150"/>
        <end position="163"/>
    </location>
</feature>
<name>A0A9P4JYN7_9PLEO</name>
<proteinExistence type="predicted"/>
<evidence type="ECO:0008006" key="4">
    <source>
        <dbReference type="Google" id="ProtNLM"/>
    </source>
</evidence>
<evidence type="ECO:0000313" key="2">
    <source>
        <dbReference type="EMBL" id="KAF2205624.1"/>
    </source>
</evidence>
<comment type="caution">
    <text evidence="2">The sequence shown here is derived from an EMBL/GenBank/DDBJ whole genome shotgun (WGS) entry which is preliminary data.</text>
</comment>
<dbReference type="Pfam" id="PF09962">
    <property type="entry name" value="DUF2196"/>
    <property type="match status" value="1"/>
</dbReference>
<dbReference type="InterPro" id="IPR019240">
    <property type="entry name" value="DUF2196"/>
</dbReference>
<dbReference type="Proteomes" id="UP000799536">
    <property type="component" value="Unassembled WGS sequence"/>
</dbReference>
<sequence>MQRPRNRQPRRGDSHARQGRGSHPSNSNNSDRPPRGPRPSHFHPSHSSPHDSVPPHRSILIGVPVSIVLKQDQPTGRQVQGIVQDVLTRGDHPRGVKVRLRDGRVGRVQRLCEMEVGLRGEESVGGREAGLGRNGEGGGGRGGEREGEGDFGMRGGGRGGRGGRGFRHVEDIRSSDNYYDAPPDRGTSLGVYFAGLEELDRQHALDRGLNEEVERNVPELQSATAVCPVCGEFEGDEVAVSRHVEGHFGG</sequence>
<gene>
    <name evidence="2" type="ORF">GQ43DRAFT_445893</name>
</gene>
<organism evidence="2 3">
    <name type="scientific">Delitschia confertaspora ATCC 74209</name>
    <dbReference type="NCBI Taxonomy" id="1513339"/>
    <lineage>
        <taxon>Eukaryota</taxon>
        <taxon>Fungi</taxon>
        <taxon>Dikarya</taxon>
        <taxon>Ascomycota</taxon>
        <taxon>Pezizomycotina</taxon>
        <taxon>Dothideomycetes</taxon>
        <taxon>Pleosporomycetidae</taxon>
        <taxon>Pleosporales</taxon>
        <taxon>Delitschiaceae</taxon>
        <taxon>Delitschia</taxon>
    </lineage>
</organism>
<accession>A0A9P4JYN7</accession>
<feature type="region of interest" description="Disordered" evidence="1">
    <location>
        <begin position="1"/>
        <end position="57"/>
    </location>
</feature>
<dbReference type="PANTHER" id="PTHR40069:SF1">
    <property type="entry name" value="YWBE PROTEIN"/>
    <property type="match status" value="1"/>
</dbReference>
<feature type="compositionally biased region" description="Gly residues" evidence="1">
    <location>
        <begin position="127"/>
        <end position="141"/>
    </location>
</feature>
<protein>
    <recommendedName>
        <fullName evidence="4">UBZ4-type domain-containing protein</fullName>
    </recommendedName>
</protein>
<dbReference type="PANTHER" id="PTHR40069">
    <property type="entry name" value="YWBE PROTEIN"/>
    <property type="match status" value="1"/>
</dbReference>
<dbReference type="EMBL" id="ML993852">
    <property type="protein sequence ID" value="KAF2205624.1"/>
    <property type="molecule type" value="Genomic_DNA"/>
</dbReference>
<reference evidence="2" key="1">
    <citation type="journal article" date="2020" name="Stud. Mycol.">
        <title>101 Dothideomycetes genomes: a test case for predicting lifestyles and emergence of pathogens.</title>
        <authorList>
            <person name="Haridas S."/>
            <person name="Albert R."/>
            <person name="Binder M."/>
            <person name="Bloem J."/>
            <person name="Labutti K."/>
            <person name="Salamov A."/>
            <person name="Andreopoulos B."/>
            <person name="Baker S."/>
            <person name="Barry K."/>
            <person name="Bills G."/>
            <person name="Bluhm B."/>
            <person name="Cannon C."/>
            <person name="Castanera R."/>
            <person name="Culley D."/>
            <person name="Daum C."/>
            <person name="Ezra D."/>
            <person name="Gonzalez J."/>
            <person name="Henrissat B."/>
            <person name="Kuo A."/>
            <person name="Liang C."/>
            <person name="Lipzen A."/>
            <person name="Lutzoni F."/>
            <person name="Magnuson J."/>
            <person name="Mondo S."/>
            <person name="Nolan M."/>
            <person name="Ohm R."/>
            <person name="Pangilinan J."/>
            <person name="Park H.-J."/>
            <person name="Ramirez L."/>
            <person name="Alfaro M."/>
            <person name="Sun H."/>
            <person name="Tritt A."/>
            <person name="Yoshinaga Y."/>
            <person name="Zwiers L.-H."/>
            <person name="Turgeon B."/>
            <person name="Goodwin S."/>
            <person name="Spatafora J."/>
            <person name="Crous P."/>
            <person name="Grigoriev I."/>
        </authorList>
    </citation>
    <scope>NUCLEOTIDE SEQUENCE</scope>
    <source>
        <strain evidence="2">ATCC 74209</strain>
    </source>
</reference>
<dbReference type="AlphaFoldDB" id="A0A9P4JYN7"/>
<feature type="compositionally biased region" description="Low complexity" evidence="1">
    <location>
        <begin position="45"/>
        <end position="57"/>
    </location>
</feature>
<evidence type="ECO:0000256" key="1">
    <source>
        <dbReference type="SAM" id="MobiDB-lite"/>
    </source>
</evidence>
<dbReference type="NCBIfam" id="TIGR03833">
    <property type="entry name" value="YwbE family protein"/>
    <property type="match status" value="1"/>
</dbReference>
<evidence type="ECO:0000313" key="3">
    <source>
        <dbReference type="Proteomes" id="UP000799536"/>
    </source>
</evidence>
<feature type="region of interest" description="Disordered" evidence="1">
    <location>
        <begin position="122"/>
        <end position="165"/>
    </location>
</feature>
<dbReference type="OrthoDB" id="20105at2759"/>
<keyword evidence="3" id="KW-1185">Reference proteome</keyword>